<sequence length="53" mass="6009">RTLFTGQLNAERGGLATQFSINLGDALFLSMSLPTQKIMQKIMEHLQIIMMRN</sequence>
<name>A0AAE0SJJ3_9BIVA</name>
<gene>
    <name evidence="1" type="ORF">CHS0354_028938</name>
</gene>
<reference evidence="1" key="1">
    <citation type="journal article" date="2021" name="Genome Biol. Evol.">
        <title>A High-Quality Reference Genome for a Parasitic Bivalve with Doubly Uniparental Inheritance (Bivalvia: Unionida).</title>
        <authorList>
            <person name="Smith C.H."/>
        </authorList>
    </citation>
    <scope>NUCLEOTIDE SEQUENCE</scope>
    <source>
        <strain evidence="1">CHS0354</strain>
    </source>
</reference>
<accession>A0AAE0SJJ3</accession>
<feature type="non-terminal residue" evidence="1">
    <location>
        <position position="53"/>
    </location>
</feature>
<comment type="caution">
    <text evidence="1">The sequence shown here is derived from an EMBL/GenBank/DDBJ whole genome shotgun (WGS) entry which is preliminary data.</text>
</comment>
<feature type="non-terminal residue" evidence="1">
    <location>
        <position position="1"/>
    </location>
</feature>
<evidence type="ECO:0000313" key="2">
    <source>
        <dbReference type="Proteomes" id="UP001195483"/>
    </source>
</evidence>
<proteinExistence type="predicted"/>
<dbReference type="AlphaFoldDB" id="A0AAE0SJJ3"/>
<keyword evidence="2" id="KW-1185">Reference proteome</keyword>
<reference evidence="1" key="2">
    <citation type="journal article" date="2021" name="Genome Biol. Evol.">
        <title>Developing a high-quality reference genome for a parasitic bivalve with doubly uniparental inheritance (Bivalvia: Unionida).</title>
        <authorList>
            <person name="Smith C.H."/>
        </authorList>
    </citation>
    <scope>NUCLEOTIDE SEQUENCE</scope>
    <source>
        <strain evidence="1">CHS0354</strain>
        <tissue evidence="1">Mantle</tissue>
    </source>
</reference>
<dbReference type="Proteomes" id="UP001195483">
    <property type="component" value="Unassembled WGS sequence"/>
</dbReference>
<organism evidence="1 2">
    <name type="scientific">Potamilus streckersoni</name>
    <dbReference type="NCBI Taxonomy" id="2493646"/>
    <lineage>
        <taxon>Eukaryota</taxon>
        <taxon>Metazoa</taxon>
        <taxon>Spiralia</taxon>
        <taxon>Lophotrochozoa</taxon>
        <taxon>Mollusca</taxon>
        <taxon>Bivalvia</taxon>
        <taxon>Autobranchia</taxon>
        <taxon>Heteroconchia</taxon>
        <taxon>Palaeoheterodonta</taxon>
        <taxon>Unionida</taxon>
        <taxon>Unionoidea</taxon>
        <taxon>Unionidae</taxon>
        <taxon>Ambleminae</taxon>
        <taxon>Lampsilini</taxon>
        <taxon>Potamilus</taxon>
    </lineage>
</organism>
<reference evidence="1" key="3">
    <citation type="submission" date="2023-05" db="EMBL/GenBank/DDBJ databases">
        <authorList>
            <person name="Smith C.H."/>
        </authorList>
    </citation>
    <scope>NUCLEOTIDE SEQUENCE</scope>
    <source>
        <strain evidence="1">CHS0354</strain>
        <tissue evidence="1">Mantle</tissue>
    </source>
</reference>
<protein>
    <submittedName>
        <fullName evidence="1">Uncharacterized protein</fullName>
    </submittedName>
</protein>
<dbReference type="EMBL" id="JAEAOA010001734">
    <property type="protein sequence ID" value="KAK3592856.1"/>
    <property type="molecule type" value="Genomic_DNA"/>
</dbReference>
<evidence type="ECO:0000313" key="1">
    <source>
        <dbReference type="EMBL" id="KAK3592856.1"/>
    </source>
</evidence>